<sequence length="113" mass="13480">MFLYRRALMHDVNDRGTKKWTAMMIPEHEALLRQMWSEQEYKEKPVLDEQQKEEINERLQTAVNNNLTVEVKHYNGRDFLTNKGKVTKINQEQLWLGNDTVIKLANMLDVYVD</sequence>
<evidence type="ECO:0000313" key="1">
    <source>
        <dbReference type="EMBL" id="TMN23314.1"/>
    </source>
</evidence>
<dbReference type="AlphaFoldDB" id="A0A549YJM8"/>
<dbReference type="EMBL" id="VCIA01000001">
    <property type="protein sequence ID" value="TMN23314.1"/>
    <property type="molecule type" value="Genomic_DNA"/>
</dbReference>
<dbReference type="EMBL" id="VJMZ01000001">
    <property type="protein sequence ID" value="TRM12097.1"/>
    <property type="molecule type" value="Genomic_DNA"/>
</dbReference>
<accession>A0A5S3QMY5</accession>
<organism evidence="2 4">
    <name type="scientific">Lentibacillus cibarius</name>
    <dbReference type="NCBI Taxonomy" id="2583219"/>
    <lineage>
        <taxon>Bacteria</taxon>
        <taxon>Bacillati</taxon>
        <taxon>Bacillota</taxon>
        <taxon>Bacilli</taxon>
        <taxon>Bacillales</taxon>
        <taxon>Bacillaceae</taxon>
        <taxon>Lentibacillus</taxon>
    </lineage>
</organism>
<proteinExistence type="predicted"/>
<dbReference type="OrthoDB" id="1644322at2"/>
<evidence type="ECO:0000313" key="3">
    <source>
        <dbReference type="Proteomes" id="UP000306980"/>
    </source>
</evidence>
<dbReference type="InterPro" id="IPR014962">
    <property type="entry name" value="YolD"/>
</dbReference>
<name>A0A549YJM8_9BACI</name>
<gene>
    <name evidence="1" type="ORF">FFL34_15350</name>
    <name evidence="2" type="ORF">FH966_10610</name>
</gene>
<reference evidence="1 3" key="1">
    <citation type="submission" date="2019-05" db="EMBL/GenBank/DDBJ databases">
        <title>Genomic analysis of Lentibacillus sp. NKC220-2.</title>
        <authorList>
            <person name="Oh Y.J."/>
        </authorList>
    </citation>
    <scope>NUCLEOTIDE SEQUENCE [LARGE SCALE GENOMIC DNA]</scope>
    <source>
        <strain evidence="1 3">NKC220-2</strain>
    </source>
</reference>
<protein>
    <submittedName>
        <fullName evidence="2">YolD-like family protein</fullName>
    </submittedName>
</protein>
<accession>A0A549YJM8</accession>
<dbReference type="Proteomes" id="UP000306980">
    <property type="component" value="Unassembled WGS sequence"/>
</dbReference>
<dbReference type="PANTHER" id="PTHR40051:SF1">
    <property type="entry name" value="YOLD-LIKE FAMILY PROTEIN"/>
    <property type="match status" value="1"/>
</dbReference>
<comment type="caution">
    <text evidence="2">The sequence shown here is derived from an EMBL/GenBank/DDBJ whole genome shotgun (WGS) entry which is preliminary data.</text>
</comment>
<dbReference type="Pfam" id="PF08863">
    <property type="entry name" value="YolD"/>
    <property type="match status" value="1"/>
</dbReference>
<keyword evidence="4" id="KW-1185">Reference proteome</keyword>
<dbReference type="Proteomes" id="UP000319280">
    <property type="component" value="Unassembled WGS sequence"/>
</dbReference>
<evidence type="ECO:0000313" key="2">
    <source>
        <dbReference type="EMBL" id="TRM12097.1"/>
    </source>
</evidence>
<dbReference type="PANTHER" id="PTHR40051">
    <property type="entry name" value="IG HYPOTHETICAL 15966"/>
    <property type="match status" value="1"/>
</dbReference>
<evidence type="ECO:0000313" key="4">
    <source>
        <dbReference type="Proteomes" id="UP000319280"/>
    </source>
</evidence>
<reference evidence="2 4" key="2">
    <citation type="submission" date="2019-07" db="EMBL/GenBank/DDBJ databases">
        <title>Genomic analysis of Lentibacillus sp. NKC851-2.</title>
        <authorList>
            <person name="Oh Y.J."/>
        </authorList>
    </citation>
    <scope>NUCLEOTIDE SEQUENCE [LARGE SCALE GENOMIC DNA]</scope>
    <source>
        <strain evidence="2 4">NKC851-2</strain>
    </source>
</reference>